<protein>
    <submittedName>
        <fullName evidence="2">Uncharacterized protein</fullName>
    </submittedName>
</protein>
<dbReference type="Proteomes" id="UP001515480">
    <property type="component" value="Unassembled WGS sequence"/>
</dbReference>
<evidence type="ECO:0000313" key="3">
    <source>
        <dbReference type="Proteomes" id="UP001515480"/>
    </source>
</evidence>
<comment type="caution">
    <text evidence="2">The sequence shown here is derived from an EMBL/GenBank/DDBJ whole genome shotgun (WGS) entry which is preliminary data.</text>
</comment>
<dbReference type="EMBL" id="JBGBPQ010000013">
    <property type="protein sequence ID" value="KAL1511983.1"/>
    <property type="molecule type" value="Genomic_DNA"/>
</dbReference>
<evidence type="ECO:0000313" key="2">
    <source>
        <dbReference type="EMBL" id="KAL1511983.1"/>
    </source>
</evidence>
<proteinExistence type="predicted"/>
<keyword evidence="3" id="KW-1185">Reference proteome</keyword>
<sequence length="142" mass="15539">MRPPLSRAAPSSAAPAQPRSSPHQTGAPGELQQHKGQLPCRNVLRLCVPSAAPPMLRRPLVELTSTRAAPDLPRRPPAPPHPAARADWRPKDRLSTLCVRGERGLAAGVRTYASEGGDFFDPRPEANFWWPAFDVERSDALR</sequence>
<dbReference type="AlphaFoldDB" id="A0AB34J3A3"/>
<organism evidence="2 3">
    <name type="scientific">Prymnesium parvum</name>
    <name type="common">Toxic golden alga</name>
    <dbReference type="NCBI Taxonomy" id="97485"/>
    <lineage>
        <taxon>Eukaryota</taxon>
        <taxon>Haptista</taxon>
        <taxon>Haptophyta</taxon>
        <taxon>Prymnesiophyceae</taxon>
        <taxon>Prymnesiales</taxon>
        <taxon>Prymnesiaceae</taxon>
        <taxon>Prymnesium</taxon>
    </lineage>
</organism>
<gene>
    <name evidence="2" type="ORF">AB1Y20_005259</name>
</gene>
<feature type="region of interest" description="Disordered" evidence="1">
    <location>
        <begin position="1"/>
        <end position="38"/>
    </location>
</feature>
<name>A0AB34J3A3_PRYPA</name>
<evidence type="ECO:0000256" key="1">
    <source>
        <dbReference type="SAM" id="MobiDB-lite"/>
    </source>
</evidence>
<feature type="compositionally biased region" description="Low complexity" evidence="1">
    <location>
        <begin position="1"/>
        <end position="22"/>
    </location>
</feature>
<accession>A0AB34J3A3</accession>
<feature type="region of interest" description="Disordered" evidence="1">
    <location>
        <begin position="57"/>
        <end position="89"/>
    </location>
</feature>
<reference evidence="2 3" key="1">
    <citation type="journal article" date="2024" name="Science">
        <title>Giant polyketide synthase enzymes in the biosynthesis of giant marine polyether toxins.</title>
        <authorList>
            <person name="Fallon T.R."/>
            <person name="Shende V.V."/>
            <person name="Wierzbicki I.H."/>
            <person name="Pendleton A.L."/>
            <person name="Watervoot N.F."/>
            <person name="Auber R.P."/>
            <person name="Gonzalez D.J."/>
            <person name="Wisecaver J.H."/>
            <person name="Moore B.S."/>
        </authorList>
    </citation>
    <scope>NUCLEOTIDE SEQUENCE [LARGE SCALE GENOMIC DNA]</scope>
    <source>
        <strain evidence="2 3">12B1</strain>
    </source>
</reference>